<evidence type="ECO:0000313" key="1">
    <source>
        <dbReference type="EMBL" id="SUZ76184.1"/>
    </source>
</evidence>
<evidence type="ECO:0008006" key="2">
    <source>
        <dbReference type="Google" id="ProtNLM"/>
    </source>
</evidence>
<reference evidence="1" key="1">
    <citation type="submission" date="2018-05" db="EMBL/GenBank/DDBJ databases">
        <authorList>
            <person name="Lanie J.A."/>
            <person name="Ng W.-L."/>
            <person name="Kazmierczak K.M."/>
            <person name="Andrzejewski T.M."/>
            <person name="Davidsen T.M."/>
            <person name="Wayne K.J."/>
            <person name="Tettelin H."/>
            <person name="Glass J.I."/>
            <person name="Rusch D."/>
            <person name="Podicherti R."/>
            <person name="Tsui H.-C.T."/>
            <person name="Winkler M.E."/>
        </authorList>
    </citation>
    <scope>NUCLEOTIDE SEQUENCE</scope>
</reference>
<sequence>MSIEWRKREKELEILDVIRVYTGDDGESHFQDVAIGLEDRGLGGRISKLVRGSGVMFREVDSTYDLDFHNAPRRQFVVNLTGSVDITVGDGTVRRLGPGEILLAEDLTGRGHKSAAVDGQSRTCLFIPVNDDVEIGT</sequence>
<dbReference type="EMBL" id="UINC01001268">
    <property type="protein sequence ID" value="SUZ76184.1"/>
    <property type="molecule type" value="Genomic_DNA"/>
</dbReference>
<organism evidence="1">
    <name type="scientific">marine metagenome</name>
    <dbReference type="NCBI Taxonomy" id="408172"/>
    <lineage>
        <taxon>unclassified sequences</taxon>
        <taxon>metagenomes</taxon>
        <taxon>ecological metagenomes</taxon>
    </lineage>
</organism>
<dbReference type="AlphaFoldDB" id="A0A381QBF6"/>
<accession>A0A381QBF6</accession>
<gene>
    <name evidence="1" type="ORF">METZ01_LOCUS29038</name>
</gene>
<name>A0A381QBF6_9ZZZZ</name>
<proteinExistence type="predicted"/>
<protein>
    <recommendedName>
        <fullName evidence="2">Cupin 2 conserved barrel domain-containing protein</fullName>
    </recommendedName>
</protein>